<accession>A0AAQ2C5Q7</accession>
<reference evidence="1 2" key="1">
    <citation type="submission" date="2019-03" db="EMBL/GenBank/DDBJ databases">
        <title>Genomics of glacier-inhabiting Cryobacterium strains.</title>
        <authorList>
            <person name="Liu Q."/>
            <person name="Xin Y.-H."/>
        </authorList>
    </citation>
    <scope>NUCLEOTIDE SEQUENCE [LARGE SCALE GENOMIC DNA]</scope>
    <source>
        <strain evidence="2">TMT1-22</strain>
    </source>
</reference>
<feature type="non-terminal residue" evidence="1">
    <location>
        <position position="1"/>
    </location>
</feature>
<keyword evidence="2" id="KW-1185">Reference proteome</keyword>
<dbReference type="AlphaFoldDB" id="A0AAQ2C5Q7"/>
<evidence type="ECO:0000313" key="1">
    <source>
        <dbReference type="EMBL" id="TFC45553.1"/>
    </source>
</evidence>
<dbReference type="EMBL" id="SOFY01000058">
    <property type="protein sequence ID" value="TFC45553.1"/>
    <property type="molecule type" value="Genomic_DNA"/>
</dbReference>
<proteinExistence type="predicted"/>
<dbReference type="Proteomes" id="UP000297403">
    <property type="component" value="Unassembled WGS sequence"/>
</dbReference>
<comment type="caution">
    <text evidence="1">The sequence shown here is derived from an EMBL/GenBank/DDBJ whole genome shotgun (WGS) entry which is preliminary data.</text>
</comment>
<sequence length="140" mass="13751">AGSAGAGSAGAGSAGAGSAGAGSAGAGSAGAVWPCSVRPCTVWLGTGRSSTAFPFADPSGTGREVAGSVSGSVSCMPILPLRLVRRVRHFRSITPGVPDDLDRKWRTRVLLPLGCYLAGAAVAWAVTKLSKAAGSSRAPV</sequence>
<gene>
    <name evidence="1" type="ORF">E3O49_10745</name>
</gene>
<name>A0AAQ2C5Q7_9MICO</name>
<evidence type="ECO:0000313" key="2">
    <source>
        <dbReference type="Proteomes" id="UP000297403"/>
    </source>
</evidence>
<protein>
    <submittedName>
        <fullName evidence="1">Uncharacterized protein</fullName>
    </submittedName>
</protein>
<organism evidence="1 2">
    <name type="scientific">Cryobacterium shii</name>
    <dbReference type="NCBI Taxonomy" id="1259235"/>
    <lineage>
        <taxon>Bacteria</taxon>
        <taxon>Bacillati</taxon>
        <taxon>Actinomycetota</taxon>
        <taxon>Actinomycetes</taxon>
        <taxon>Micrococcales</taxon>
        <taxon>Microbacteriaceae</taxon>
        <taxon>Cryobacterium</taxon>
    </lineage>
</organism>